<evidence type="ECO:0000313" key="3">
    <source>
        <dbReference type="Proteomes" id="UP001287282"/>
    </source>
</evidence>
<feature type="transmembrane region" description="Helical" evidence="1">
    <location>
        <begin position="169"/>
        <end position="187"/>
    </location>
</feature>
<feature type="transmembrane region" description="Helical" evidence="1">
    <location>
        <begin position="253"/>
        <end position="276"/>
    </location>
</feature>
<evidence type="ECO:0000313" key="2">
    <source>
        <dbReference type="EMBL" id="MDV2683605.1"/>
    </source>
</evidence>
<sequence>MGKKRTYGGIQPGVKWGPFTMRLPGVHVAISWPEAIQGAFLSLATGGALAPLMMQFFEIPFEVAWSILTIQLFWVWSQTVLFGDAYAAGWITPALPLILVFLGGVSPGPEAVQAMIAITLVVSFLFIFFAITGLGQKFNQLVPGPLKAGIILGAAIAAFMSEINRVQTLPFTLITSWIVVLVLMFSIPFGRLPNTKAKVLMASNAMLVGFIVAGIVGTFAGELTFAIEWGFFIPQFGELLATVSPWGVGMPSWSLILSAIPISLMIYVLVFGDLLVADSLLKEASKARQDEKVDVNHTRTHWALAIRNLGQMFTGGVLIPLHGPMWTGIQVFIMERYKSGRKSLDSIFSGTISWYLLALPLGFLMPIIGIIVPLLPVALSLTLLLTGFACAYVAMSMVNDNISRGYALAIGMITAFVSPAWGIGTGIVLYLLLIGKSGGAIGGGTATKEDKQVS</sequence>
<keyword evidence="1" id="KW-0812">Transmembrane</keyword>
<accession>A0ABU3X6U0</accession>
<protein>
    <recommendedName>
        <fullName evidence="4">Permease family protein</fullName>
    </recommendedName>
</protein>
<gene>
    <name evidence="2" type="ORF">RYX56_04355</name>
</gene>
<name>A0ABU3X6U0_9BACI</name>
<feature type="transmembrane region" description="Helical" evidence="1">
    <location>
        <begin position="146"/>
        <end position="163"/>
    </location>
</feature>
<feature type="transmembrane region" description="Helical" evidence="1">
    <location>
        <begin position="207"/>
        <end position="233"/>
    </location>
</feature>
<proteinExistence type="predicted"/>
<keyword evidence="3" id="KW-1185">Reference proteome</keyword>
<keyword evidence="1" id="KW-0472">Membrane</keyword>
<organism evidence="2 3">
    <name type="scientific">Alkalihalophilus lindianensis</name>
    <dbReference type="NCBI Taxonomy" id="1630542"/>
    <lineage>
        <taxon>Bacteria</taxon>
        <taxon>Bacillati</taxon>
        <taxon>Bacillota</taxon>
        <taxon>Bacilli</taxon>
        <taxon>Bacillales</taxon>
        <taxon>Bacillaceae</taxon>
        <taxon>Alkalihalophilus</taxon>
    </lineage>
</organism>
<feature type="transmembrane region" description="Helical" evidence="1">
    <location>
        <begin position="406"/>
        <end position="433"/>
    </location>
</feature>
<feature type="transmembrane region" description="Helical" evidence="1">
    <location>
        <begin position="346"/>
        <end position="368"/>
    </location>
</feature>
<reference evidence="2 3" key="1">
    <citation type="submission" date="2023-10" db="EMBL/GenBank/DDBJ databases">
        <title>Screening of Alkalihalobacillus lindianensis BZ-TG-R113 and Its Alleviation of Salt Stress on Rapeseed Growth.</title>
        <authorList>
            <person name="Zhao B."/>
            <person name="Guo T."/>
        </authorList>
    </citation>
    <scope>NUCLEOTIDE SEQUENCE [LARGE SCALE GENOMIC DNA]</scope>
    <source>
        <strain evidence="2 3">BZ-TG-R113</strain>
    </source>
</reference>
<comment type="caution">
    <text evidence="2">The sequence shown here is derived from an EMBL/GenBank/DDBJ whole genome shotgun (WGS) entry which is preliminary data.</text>
</comment>
<feature type="transmembrane region" description="Helical" evidence="1">
    <location>
        <begin position="87"/>
        <end position="105"/>
    </location>
</feature>
<feature type="transmembrane region" description="Helical" evidence="1">
    <location>
        <begin position="111"/>
        <end position="134"/>
    </location>
</feature>
<evidence type="ECO:0000256" key="1">
    <source>
        <dbReference type="SAM" id="Phobius"/>
    </source>
</evidence>
<dbReference type="EMBL" id="JAWJBA010000001">
    <property type="protein sequence ID" value="MDV2683605.1"/>
    <property type="molecule type" value="Genomic_DNA"/>
</dbReference>
<evidence type="ECO:0008006" key="4">
    <source>
        <dbReference type="Google" id="ProtNLM"/>
    </source>
</evidence>
<dbReference type="RefSeq" id="WP_317120907.1">
    <property type="nucleotide sequence ID" value="NZ_JAWJBA010000001.1"/>
</dbReference>
<keyword evidence="1" id="KW-1133">Transmembrane helix</keyword>
<feature type="transmembrane region" description="Helical" evidence="1">
    <location>
        <begin position="374"/>
        <end position="394"/>
    </location>
</feature>
<dbReference type="Proteomes" id="UP001287282">
    <property type="component" value="Unassembled WGS sequence"/>
</dbReference>